<dbReference type="Proteomes" id="UP001497644">
    <property type="component" value="Chromosome 2"/>
</dbReference>
<organism evidence="1 2">
    <name type="scientific">Lasius platythorax</name>
    <dbReference type="NCBI Taxonomy" id="488582"/>
    <lineage>
        <taxon>Eukaryota</taxon>
        <taxon>Metazoa</taxon>
        <taxon>Ecdysozoa</taxon>
        <taxon>Arthropoda</taxon>
        <taxon>Hexapoda</taxon>
        <taxon>Insecta</taxon>
        <taxon>Pterygota</taxon>
        <taxon>Neoptera</taxon>
        <taxon>Endopterygota</taxon>
        <taxon>Hymenoptera</taxon>
        <taxon>Apocrita</taxon>
        <taxon>Aculeata</taxon>
        <taxon>Formicoidea</taxon>
        <taxon>Formicidae</taxon>
        <taxon>Formicinae</taxon>
        <taxon>Lasius</taxon>
        <taxon>Lasius</taxon>
    </lineage>
</organism>
<protein>
    <submittedName>
        <fullName evidence="1">Uncharacterized protein</fullName>
    </submittedName>
</protein>
<name>A0AAV2NL48_9HYME</name>
<dbReference type="EMBL" id="OZ034825">
    <property type="protein sequence ID" value="CAL1680844.1"/>
    <property type="molecule type" value="Genomic_DNA"/>
</dbReference>
<keyword evidence="2" id="KW-1185">Reference proteome</keyword>
<proteinExistence type="predicted"/>
<evidence type="ECO:0000313" key="1">
    <source>
        <dbReference type="EMBL" id="CAL1680844.1"/>
    </source>
</evidence>
<evidence type="ECO:0000313" key="2">
    <source>
        <dbReference type="Proteomes" id="UP001497644"/>
    </source>
</evidence>
<dbReference type="AlphaFoldDB" id="A0AAV2NL48"/>
<reference evidence="1" key="1">
    <citation type="submission" date="2024-04" db="EMBL/GenBank/DDBJ databases">
        <authorList>
            <consortium name="Molecular Ecology Group"/>
        </authorList>
    </citation>
    <scope>NUCLEOTIDE SEQUENCE</scope>
</reference>
<accession>A0AAV2NL48</accession>
<sequence>MIVELPRENKVELVNQVCRIENKETCLIREFAQFIGSLIACCPGVEYGMIHSKSLEVAKLQALQERNGDFDKKMKISKSVKKDLKWWKRNLESSYKKIKLMNFEREIFQMLVNGLGSLLQR</sequence>
<gene>
    <name evidence="1" type="ORF">LPLAT_LOCUS6797</name>
</gene>